<evidence type="ECO:0000313" key="2">
    <source>
        <dbReference type="EMBL" id="TBT95350.1"/>
    </source>
</evidence>
<dbReference type="EMBL" id="SDMR01000005">
    <property type="protein sequence ID" value="TBT95350.1"/>
    <property type="molecule type" value="Genomic_DNA"/>
</dbReference>
<keyword evidence="3" id="KW-1185">Reference proteome</keyword>
<sequence length="99" mass="9677">MSGPLTRVLDAFEAGASSLAEVQASTGLSRDVVDASVDHLIRLGRLDARELAMGCPSGGCGGCASGTTEGTAGCGAPGPSSGRHGPALVALTLRRPATA</sequence>
<feature type="domain" description="Transcriptional regulator HTH-type FeoC" evidence="1">
    <location>
        <begin position="14"/>
        <end position="66"/>
    </location>
</feature>
<dbReference type="Proteomes" id="UP000291933">
    <property type="component" value="Unassembled WGS sequence"/>
</dbReference>
<dbReference type="AlphaFoldDB" id="A0A4Q9KMY9"/>
<dbReference type="RefSeq" id="WP_131171646.1">
    <property type="nucleotide sequence ID" value="NZ_FXTL01000008.1"/>
</dbReference>
<gene>
    <name evidence="2" type="ORF">ET996_05945</name>
</gene>
<proteinExistence type="predicted"/>
<dbReference type="OrthoDB" id="3733984at2"/>
<comment type="caution">
    <text evidence="2">The sequence shown here is derived from an EMBL/GenBank/DDBJ whole genome shotgun (WGS) entry which is preliminary data.</text>
</comment>
<dbReference type="Pfam" id="PF09012">
    <property type="entry name" value="FeoC"/>
    <property type="match status" value="1"/>
</dbReference>
<reference evidence="2 3" key="1">
    <citation type="submission" date="2019-01" db="EMBL/GenBank/DDBJ databases">
        <title>Lactibacter flavus gen. nov., sp. nov., a novel bacterium of the family Propionibacteriaceae isolated from raw milk and dairy products.</title>
        <authorList>
            <person name="Huptas C."/>
            <person name="Wenning M."/>
            <person name="Breitenwieser F."/>
            <person name="Doll E."/>
            <person name="Von Neubeck M."/>
            <person name="Busse H.-J."/>
            <person name="Scherer S."/>
        </authorList>
    </citation>
    <scope>NUCLEOTIDE SEQUENCE [LARGE SCALE GENOMIC DNA]</scope>
    <source>
        <strain evidence="2 3">DSM 22130</strain>
    </source>
</reference>
<evidence type="ECO:0000259" key="1">
    <source>
        <dbReference type="Pfam" id="PF09012"/>
    </source>
</evidence>
<dbReference type="Gene3D" id="1.10.10.10">
    <property type="entry name" value="Winged helix-like DNA-binding domain superfamily/Winged helix DNA-binding domain"/>
    <property type="match status" value="1"/>
</dbReference>
<organism evidence="2 3">
    <name type="scientific">Propioniciclava tarda</name>
    <dbReference type="NCBI Taxonomy" id="433330"/>
    <lineage>
        <taxon>Bacteria</taxon>
        <taxon>Bacillati</taxon>
        <taxon>Actinomycetota</taxon>
        <taxon>Actinomycetes</taxon>
        <taxon>Propionibacteriales</taxon>
        <taxon>Propionibacteriaceae</taxon>
        <taxon>Propioniciclava</taxon>
    </lineage>
</organism>
<evidence type="ECO:0000313" key="3">
    <source>
        <dbReference type="Proteomes" id="UP000291933"/>
    </source>
</evidence>
<accession>A0A4Q9KMY9</accession>
<protein>
    <recommendedName>
        <fullName evidence="1">Transcriptional regulator HTH-type FeoC domain-containing protein</fullName>
    </recommendedName>
</protein>
<name>A0A4Q9KMY9_PROTD</name>
<dbReference type="InterPro" id="IPR015102">
    <property type="entry name" value="Tscrpt_reg_HTH_FeoC"/>
</dbReference>
<dbReference type="InterPro" id="IPR036388">
    <property type="entry name" value="WH-like_DNA-bd_sf"/>
</dbReference>